<keyword evidence="6 7" id="KW-0862">Zinc</keyword>
<dbReference type="InParanoid" id="A0A1X7VVA0"/>
<dbReference type="Gene3D" id="3.30.40.10">
    <property type="entry name" value="Zinc/RING finger domain, C3HC4 (zinc finger)"/>
    <property type="match status" value="3"/>
</dbReference>
<organism evidence="11">
    <name type="scientific">Amphimedon queenslandica</name>
    <name type="common">Sponge</name>
    <dbReference type="NCBI Taxonomy" id="400682"/>
    <lineage>
        <taxon>Eukaryota</taxon>
        <taxon>Metazoa</taxon>
        <taxon>Porifera</taxon>
        <taxon>Demospongiae</taxon>
        <taxon>Heteroscleromorpha</taxon>
        <taxon>Haplosclerida</taxon>
        <taxon>Niphatidae</taxon>
        <taxon>Amphimedon</taxon>
    </lineage>
</organism>
<keyword evidence="5 7" id="KW-0863">Zinc-finger</keyword>
<keyword evidence="4" id="KW-0677">Repeat</keyword>
<evidence type="ECO:0000256" key="6">
    <source>
        <dbReference type="ARBA" id="ARBA00022833"/>
    </source>
</evidence>
<feature type="zinc finger region" description="TRAF-type" evidence="7">
    <location>
        <begin position="119"/>
        <end position="174"/>
    </location>
</feature>
<dbReference type="PIRSF" id="PIRSF015614">
    <property type="entry name" value="TRAF"/>
    <property type="match status" value="1"/>
</dbReference>
<dbReference type="GO" id="GO:0007165">
    <property type="term" value="P:signal transduction"/>
    <property type="evidence" value="ECO:0007669"/>
    <property type="project" value="InterPro"/>
</dbReference>
<dbReference type="GO" id="GO:0042981">
    <property type="term" value="P:regulation of apoptotic process"/>
    <property type="evidence" value="ECO:0007669"/>
    <property type="project" value="InterPro"/>
</dbReference>
<dbReference type="InterPro" id="IPR008974">
    <property type="entry name" value="TRAF-like"/>
</dbReference>
<feature type="zinc finger region" description="TRAF-type" evidence="7">
    <location>
        <begin position="181"/>
        <end position="237"/>
    </location>
</feature>
<keyword evidence="2" id="KW-0963">Cytoplasm</keyword>
<proteinExistence type="predicted"/>
<feature type="domain" description="RING-type" evidence="9">
    <location>
        <begin position="34"/>
        <end position="73"/>
    </location>
</feature>
<evidence type="ECO:0000259" key="9">
    <source>
        <dbReference type="PROSITE" id="PS50089"/>
    </source>
</evidence>
<dbReference type="PROSITE" id="PS50145">
    <property type="entry name" value="ZF_TRAF"/>
    <property type="match status" value="2"/>
</dbReference>
<evidence type="ECO:0000313" key="12">
    <source>
        <dbReference type="Proteomes" id="UP000007879"/>
    </source>
</evidence>
<dbReference type="OrthoDB" id="10051587at2759"/>
<evidence type="ECO:0000256" key="7">
    <source>
        <dbReference type="PROSITE-ProRule" id="PRU00207"/>
    </source>
</evidence>
<evidence type="ECO:0008006" key="13">
    <source>
        <dbReference type="Google" id="ProtNLM"/>
    </source>
</evidence>
<dbReference type="GO" id="GO:0008270">
    <property type="term" value="F:zinc ion binding"/>
    <property type="evidence" value="ECO:0007669"/>
    <property type="project" value="UniProtKB-KW"/>
</dbReference>
<evidence type="ECO:0000256" key="4">
    <source>
        <dbReference type="ARBA" id="ARBA00022737"/>
    </source>
</evidence>
<evidence type="ECO:0000259" key="10">
    <source>
        <dbReference type="PROSITE" id="PS50145"/>
    </source>
</evidence>
<dbReference type="Pfam" id="PF21355">
    <property type="entry name" value="TRAF-mep_MATH"/>
    <property type="match status" value="1"/>
</dbReference>
<dbReference type="InterPro" id="IPR001293">
    <property type="entry name" value="Znf_TRAF"/>
</dbReference>
<dbReference type="SUPFAM" id="SSF57850">
    <property type="entry name" value="RING/U-box"/>
    <property type="match status" value="1"/>
</dbReference>
<dbReference type="InterPro" id="IPR012227">
    <property type="entry name" value="TNF_rcpt-assoc_TRAF_met"/>
</dbReference>
<dbReference type="InterPro" id="IPR049342">
    <property type="entry name" value="TRAF1-6_MATH_dom"/>
</dbReference>
<keyword evidence="8" id="KW-0175">Coiled coil</keyword>
<dbReference type="Gene3D" id="2.60.210.10">
    <property type="entry name" value="Apoptosis, Tumor Necrosis Factor Receptor Associated Protein 2, Chain A"/>
    <property type="match status" value="1"/>
</dbReference>
<evidence type="ECO:0000256" key="1">
    <source>
        <dbReference type="ARBA" id="ARBA00004496"/>
    </source>
</evidence>
<comment type="subcellular location">
    <subcellularLocation>
        <location evidence="1">Cytoplasm</location>
    </subcellularLocation>
</comment>
<dbReference type="InterPro" id="IPR001841">
    <property type="entry name" value="Znf_RING"/>
</dbReference>
<dbReference type="PANTHER" id="PTHR10131">
    <property type="entry name" value="TNF RECEPTOR ASSOCIATED FACTOR"/>
    <property type="match status" value="1"/>
</dbReference>
<dbReference type="Pfam" id="PF02176">
    <property type="entry name" value="zf-TRAF"/>
    <property type="match status" value="1"/>
</dbReference>
<dbReference type="AlphaFoldDB" id="A0A1X7VVA0"/>
<name>A0A1X7VVA0_AMPQE</name>
<gene>
    <name evidence="11" type="primary">105312590</name>
</gene>
<dbReference type="GO" id="GO:0005737">
    <property type="term" value="C:cytoplasm"/>
    <property type="evidence" value="ECO:0007669"/>
    <property type="project" value="UniProtKB-SubCell"/>
</dbReference>
<dbReference type="Proteomes" id="UP000007879">
    <property type="component" value="Unassembled WGS sequence"/>
</dbReference>
<reference evidence="11" key="2">
    <citation type="submission" date="2017-05" db="UniProtKB">
        <authorList>
            <consortium name="EnsemblMetazoa"/>
        </authorList>
    </citation>
    <scope>IDENTIFICATION</scope>
</reference>
<dbReference type="InterPro" id="IPR013083">
    <property type="entry name" value="Znf_RING/FYVE/PHD"/>
</dbReference>
<dbReference type="EnsemblMetazoa" id="XM_011405361.2">
    <property type="protein sequence ID" value="XP_011403663.1"/>
    <property type="gene ID" value="LOC105312590"/>
</dbReference>
<protein>
    <recommendedName>
        <fullName evidence="13">RING-type E3 ubiquitin transferase</fullName>
    </recommendedName>
</protein>
<feature type="coiled-coil region" evidence="8">
    <location>
        <begin position="298"/>
        <end position="332"/>
    </location>
</feature>
<feature type="domain" description="TRAF-type" evidence="10">
    <location>
        <begin position="181"/>
        <end position="237"/>
    </location>
</feature>
<dbReference type="PANTHER" id="PTHR10131:SF94">
    <property type="entry name" value="TNF RECEPTOR-ASSOCIATED FACTOR 4"/>
    <property type="match status" value="1"/>
</dbReference>
<evidence type="ECO:0000256" key="5">
    <source>
        <dbReference type="ARBA" id="ARBA00022771"/>
    </source>
</evidence>
<dbReference type="SUPFAM" id="SSF49599">
    <property type="entry name" value="TRAF domain-like"/>
    <property type="match status" value="1"/>
</dbReference>
<dbReference type="eggNOG" id="KOG0297">
    <property type="taxonomic scope" value="Eukaryota"/>
</dbReference>
<dbReference type="EnsemblMetazoa" id="Aqu2.1.43794_001">
    <property type="protein sequence ID" value="Aqu2.1.43794_001"/>
    <property type="gene ID" value="Aqu2.1.43794"/>
</dbReference>
<evidence type="ECO:0000256" key="8">
    <source>
        <dbReference type="SAM" id="Coils"/>
    </source>
</evidence>
<evidence type="ECO:0000256" key="3">
    <source>
        <dbReference type="ARBA" id="ARBA00022723"/>
    </source>
</evidence>
<evidence type="ECO:0000313" key="11">
    <source>
        <dbReference type="EnsemblMetazoa" id="Aqu2.1.43794_001"/>
    </source>
</evidence>
<dbReference type="GO" id="GO:0043122">
    <property type="term" value="P:regulation of canonical NF-kappaB signal transduction"/>
    <property type="evidence" value="ECO:0007669"/>
    <property type="project" value="TreeGrafter"/>
</dbReference>
<dbReference type="PROSITE" id="PS50089">
    <property type="entry name" value="ZF_RING_2"/>
    <property type="match status" value="1"/>
</dbReference>
<feature type="domain" description="TRAF-type" evidence="10">
    <location>
        <begin position="119"/>
        <end position="174"/>
    </location>
</feature>
<evidence type="ECO:0000256" key="2">
    <source>
        <dbReference type="ARBA" id="ARBA00022490"/>
    </source>
</evidence>
<accession>A0A1X7VVA0</accession>
<keyword evidence="3 7" id="KW-0479">Metal-binding</keyword>
<sequence>MAGTRSGIWKRTISLSPDDVDFVEKPPRQLALECPICMGILFHPHIVSCCGYHFCETCLDRVKREGQPCPMCKGDFTSLLNKSLQRDINQLTIVCPNSKKTSEGPPCDWIGELGCIEDHLNIGKRFGGCQCLVVGCNYGCGYSNKRYLLVAHEQTECPKRPYSCDYCNEYESTCEDVIERHWPECKDYPVECPNQCQTRYLARGLLQEHLNSTCELQEVNCPFEWAGCTAKTQRVKLMDHLNSSVNVHVCMVGSSGRSMHEEVQSIKGTLGDMKKQKRLTDLIVSKLEREDEANKVAINALQEKMKQLCEKITTLEHENKDLKEQIGRVNSESKAEKEILARRSFSLESSIGLPPFLFVVEDFHKKLAEKKCYLSPPFYSHLGGYRFCIKVTPSGIFFGEGSHISLTVFLMKGVFDESLRWPFRGNVTVALIDRINGSENFIDTIKFDKGTSAKVTGRVTSGEMNESGLVSYLFVDLALLKPNSKQSPRFLPDNSLHIKVLSVTVAS</sequence>
<dbReference type="KEGG" id="aqu:105312590"/>
<keyword evidence="12" id="KW-1185">Reference proteome</keyword>
<reference evidence="12" key="1">
    <citation type="journal article" date="2010" name="Nature">
        <title>The Amphimedon queenslandica genome and the evolution of animal complexity.</title>
        <authorList>
            <person name="Srivastava M."/>
            <person name="Simakov O."/>
            <person name="Chapman J."/>
            <person name="Fahey B."/>
            <person name="Gauthier M.E."/>
            <person name="Mitros T."/>
            <person name="Richards G.S."/>
            <person name="Conaco C."/>
            <person name="Dacre M."/>
            <person name="Hellsten U."/>
            <person name="Larroux C."/>
            <person name="Putnam N.H."/>
            <person name="Stanke M."/>
            <person name="Adamska M."/>
            <person name="Darling A."/>
            <person name="Degnan S.M."/>
            <person name="Oakley T.H."/>
            <person name="Plachetzki D.C."/>
            <person name="Zhai Y."/>
            <person name="Adamski M."/>
            <person name="Calcino A."/>
            <person name="Cummins S.F."/>
            <person name="Goodstein D.M."/>
            <person name="Harris C."/>
            <person name="Jackson D.J."/>
            <person name="Leys S.P."/>
            <person name="Shu S."/>
            <person name="Woodcroft B.J."/>
            <person name="Vervoort M."/>
            <person name="Kosik K.S."/>
            <person name="Manning G."/>
            <person name="Degnan B.M."/>
            <person name="Rokhsar D.S."/>
        </authorList>
    </citation>
    <scope>NUCLEOTIDE SEQUENCE [LARGE SCALE GENOMIC DNA]</scope>
</reference>